<reference evidence="1" key="1">
    <citation type="submission" date="2014-12" db="EMBL/GenBank/DDBJ databases">
        <title>Insight into the proteome of Arion vulgaris.</title>
        <authorList>
            <person name="Aradska J."/>
            <person name="Bulat T."/>
            <person name="Smidak R."/>
            <person name="Sarate P."/>
            <person name="Gangsoo J."/>
            <person name="Sialana F."/>
            <person name="Bilban M."/>
            <person name="Lubec G."/>
        </authorList>
    </citation>
    <scope>NUCLEOTIDE SEQUENCE</scope>
    <source>
        <tissue evidence="1">Skin</tissue>
    </source>
</reference>
<name>A0A0B7A9U6_9EUPU</name>
<protein>
    <submittedName>
        <fullName evidence="1">Uncharacterized protein</fullName>
    </submittedName>
</protein>
<accession>A0A0B7A9U6</accession>
<dbReference type="EMBL" id="HACG01029895">
    <property type="protein sequence ID" value="CEK76760.1"/>
    <property type="molecule type" value="Transcribed_RNA"/>
</dbReference>
<evidence type="ECO:0000313" key="1">
    <source>
        <dbReference type="EMBL" id="CEK76760.1"/>
    </source>
</evidence>
<sequence length="63" mass="7558">MLSLEVSNFQRFTWIYCPRHEGVHCNERVNRLALTVEAFRMDKEYVFWSLGNLLLHDDTKIDV</sequence>
<dbReference type="AlphaFoldDB" id="A0A0B7A9U6"/>
<gene>
    <name evidence="1" type="primary">ORF101401</name>
</gene>
<organism evidence="1">
    <name type="scientific">Arion vulgaris</name>
    <dbReference type="NCBI Taxonomy" id="1028688"/>
    <lineage>
        <taxon>Eukaryota</taxon>
        <taxon>Metazoa</taxon>
        <taxon>Spiralia</taxon>
        <taxon>Lophotrochozoa</taxon>
        <taxon>Mollusca</taxon>
        <taxon>Gastropoda</taxon>
        <taxon>Heterobranchia</taxon>
        <taxon>Euthyneura</taxon>
        <taxon>Panpulmonata</taxon>
        <taxon>Eupulmonata</taxon>
        <taxon>Stylommatophora</taxon>
        <taxon>Helicina</taxon>
        <taxon>Arionoidea</taxon>
        <taxon>Arionidae</taxon>
        <taxon>Arion</taxon>
    </lineage>
</organism>
<feature type="non-terminal residue" evidence="1">
    <location>
        <position position="63"/>
    </location>
</feature>
<proteinExistence type="predicted"/>